<accession>A0ABW4VU36</accession>
<dbReference type="Proteomes" id="UP001597383">
    <property type="component" value="Unassembled WGS sequence"/>
</dbReference>
<dbReference type="EMBL" id="JBHUHQ010000002">
    <property type="protein sequence ID" value="MFD2042772.1"/>
    <property type="molecule type" value="Genomic_DNA"/>
</dbReference>
<organism evidence="6 7">
    <name type="scientific">Ornithinibacillus salinisoli</name>
    <dbReference type="NCBI Taxonomy" id="1848459"/>
    <lineage>
        <taxon>Bacteria</taxon>
        <taxon>Bacillati</taxon>
        <taxon>Bacillota</taxon>
        <taxon>Bacilli</taxon>
        <taxon>Bacillales</taxon>
        <taxon>Bacillaceae</taxon>
        <taxon>Ornithinibacillus</taxon>
    </lineage>
</organism>
<gene>
    <name evidence="6" type="ORF">ACFSJF_00415</name>
</gene>
<dbReference type="Pfam" id="PF01978">
    <property type="entry name" value="TrmB"/>
    <property type="match status" value="1"/>
</dbReference>
<dbReference type="InterPro" id="IPR026282">
    <property type="entry name" value="MJ1563"/>
</dbReference>
<comment type="similarity">
    <text evidence="4">Belongs to the GbsR family.</text>
</comment>
<evidence type="ECO:0000313" key="7">
    <source>
        <dbReference type="Proteomes" id="UP001597383"/>
    </source>
</evidence>
<reference evidence="7" key="1">
    <citation type="journal article" date="2019" name="Int. J. Syst. Evol. Microbiol.">
        <title>The Global Catalogue of Microorganisms (GCM) 10K type strain sequencing project: providing services to taxonomists for standard genome sequencing and annotation.</title>
        <authorList>
            <consortium name="The Broad Institute Genomics Platform"/>
            <consortium name="The Broad Institute Genome Sequencing Center for Infectious Disease"/>
            <person name="Wu L."/>
            <person name="Ma J."/>
        </authorList>
    </citation>
    <scope>NUCLEOTIDE SEQUENCE [LARGE SCALE GENOMIC DNA]</scope>
    <source>
        <strain evidence="7">R28</strain>
    </source>
</reference>
<dbReference type="RefSeq" id="WP_377554377.1">
    <property type="nucleotide sequence ID" value="NZ_JBHUHQ010000002.1"/>
</dbReference>
<protein>
    <recommendedName>
        <fullName evidence="4">HTH-type transcriptional regulator</fullName>
    </recommendedName>
</protein>
<feature type="domain" description="Transcription regulator TrmB N-terminal" evidence="5">
    <location>
        <begin position="23"/>
        <end position="79"/>
    </location>
</feature>
<keyword evidence="1 4" id="KW-0805">Transcription regulation</keyword>
<dbReference type="SUPFAM" id="SSF46785">
    <property type="entry name" value="Winged helix' DNA-binding domain"/>
    <property type="match status" value="1"/>
</dbReference>
<evidence type="ECO:0000256" key="1">
    <source>
        <dbReference type="ARBA" id="ARBA00023015"/>
    </source>
</evidence>
<evidence type="ECO:0000256" key="3">
    <source>
        <dbReference type="ARBA" id="ARBA00023163"/>
    </source>
</evidence>
<dbReference type="Gene3D" id="1.10.10.10">
    <property type="entry name" value="Winged helix-like DNA-binding domain superfamily/Winged helix DNA-binding domain"/>
    <property type="match status" value="1"/>
</dbReference>
<keyword evidence="7" id="KW-1185">Reference proteome</keyword>
<dbReference type="CDD" id="cd00090">
    <property type="entry name" value="HTH_ARSR"/>
    <property type="match status" value="1"/>
</dbReference>
<evidence type="ECO:0000259" key="5">
    <source>
        <dbReference type="Pfam" id="PF01978"/>
    </source>
</evidence>
<evidence type="ECO:0000256" key="4">
    <source>
        <dbReference type="PIRNR" id="PIRNR006707"/>
    </source>
</evidence>
<dbReference type="InterPro" id="IPR002831">
    <property type="entry name" value="Tscrpt_reg_TrmB_N"/>
</dbReference>
<dbReference type="InterPro" id="IPR011991">
    <property type="entry name" value="ArsR-like_HTH"/>
</dbReference>
<dbReference type="InterPro" id="IPR036388">
    <property type="entry name" value="WH-like_DNA-bd_sf"/>
</dbReference>
<name>A0ABW4VU36_9BACI</name>
<dbReference type="PANTHER" id="PTHR38465">
    <property type="entry name" value="HTH-TYPE TRANSCRIPTIONAL REGULATOR MJ1563-RELATED"/>
    <property type="match status" value="1"/>
</dbReference>
<dbReference type="InterPro" id="IPR036390">
    <property type="entry name" value="WH_DNA-bd_sf"/>
</dbReference>
<dbReference type="InterPro" id="IPR052362">
    <property type="entry name" value="HTH-GbsR_regulator"/>
</dbReference>
<dbReference type="PIRSF" id="PIRSF006707">
    <property type="entry name" value="MJ1563"/>
    <property type="match status" value="1"/>
</dbReference>
<keyword evidence="2 4" id="KW-0238">DNA-binding</keyword>
<dbReference type="PANTHER" id="PTHR38465:SF1">
    <property type="entry name" value="HTH-TYPE TRANSCRIPTIONAL REGULATOR MJ1563-RELATED"/>
    <property type="match status" value="1"/>
</dbReference>
<proteinExistence type="inferred from homology"/>
<sequence length="166" mass="19558">MLEHNTENIQNNIMNEFAKTIEMFDLTPLEARLFAYLYLAEKPLTLDEMSEALGKSKTSMSKSIRSLSDMNLVTLVWKKGVRKDLYQANSQLFKLFMTSYINKWIDATNHRKDALHVIETDLQQQHGNHINDDELNNLTYQLNKIIDFNKKLDSFFRRVKVDDKHM</sequence>
<evidence type="ECO:0000313" key="6">
    <source>
        <dbReference type="EMBL" id="MFD2042772.1"/>
    </source>
</evidence>
<keyword evidence="3 4" id="KW-0804">Transcription</keyword>
<comment type="caution">
    <text evidence="6">The sequence shown here is derived from an EMBL/GenBank/DDBJ whole genome shotgun (WGS) entry which is preliminary data.</text>
</comment>
<evidence type="ECO:0000256" key="2">
    <source>
        <dbReference type="ARBA" id="ARBA00023125"/>
    </source>
</evidence>